<dbReference type="PANTHER" id="PTHR30273">
    <property type="entry name" value="PERIPLASMIC SIGNAL SENSOR AND SIGMA FACTOR ACTIVATOR FECR-RELATED"/>
    <property type="match status" value="1"/>
</dbReference>
<dbReference type="InterPro" id="IPR012373">
    <property type="entry name" value="Ferrdict_sens_TM"/>
</dbReference>
<name>A0A363NPH1_9SPHI</name>
<accession>A0A363NPH1</accession>
<dbReference type="AlphaFoldDB" id="A0A363NPH1"/>
<keyword evidence="1" id="KW-0812">Transmembrane</keyword>
<dbReference type="Pfam" id="PF04773">
    <property type="entry name" value="FecR"/>
    <property type="match status" value="1"/>
</dbReference>
<evidence type="ECO:0000313" key="4">
    <source>
        <dbReference type="EMBL" id="PUV22663.1"/>
    </source>
</evidence>
<keyword evidence="1" id="KW-1133">Transmembrane helix</keyword>
<keyword evidence="5" id="KW-1185">Reference proteome</keyword>
<evidence type="ECO:0000259" key="3">
    <source>
        <dbReference type="Pfam" id="PF16344"/>
    </source>
</evidence>
<feature type="domain" description="Protein FecR C-terminal" evidence="3">
    <location>
        <begin position="301"/>
        <end position="364"/>
    </location>
</feature>
<keyword evidence="1" id="KW-0472">Membrane</keyword>
<proteinExistence type="predicted"/>
<reference evidence="4 5" key="1">
    <citation type="submission" date="2018-04" db="EMBL/GenBank/DDBJ databases">
        <title>Sphingobacterium sp. M46 Genome.</title>
        <authorList>
            <person name="Cheng J."/>
            <person name="Li Y."/>
        </authorList>
    </citation>
    <scope>NUCLEOTIDE SEQUENCE [LARGE SCALE GENOMIC DNA]</scope>
    <source>
        <strain evidence="4 5">M46</strain>
    </source>
</reference>
<feature type="domain" description="FecR protein" evidence="2">
    <location>
        <begin position="129"/>
        <end position="224"/>
    </location>
</feature>
<dbReference type="PANTHER" id="PTHR30273:SF2">
    <property type="entry name" value="PROTEIN FECR"/>
    <property type="match status" value="1"/>
</dbReference>
<gene>
    <name evidence="4" type="ORF">DCO56_20925</name>
</gene>
<dbReference type="Pfam" id="PF16344">
    <property type="entry name" value="FecR_C"/>
    <property type="match status" value="1"/>
</dbReference>
<protein>
    <submittedName>
        <fullName evidence="4">Anti-sigma factor</fullName>
    </submittedName>
</protein>
<dbReference type="Gene3D" id="3.55.50.30">
    <property type="match status" value="1"/>
</dbReference>
<evidence type="ECO:0000259" key="2">
    <source>
        <dbReference type="Pfam" id="PF04773"/>
    </source>
</evidence>
<dbReference type="EMBL" id="QCXX01000006">
    <property type="protein sequence ID" value="PUV22663.1"/>
    <property type="molecule type" value="Genomic_DNA"/>
</dbReference>
<dbReference type="RefSeq" id="WP_108635692.1">
    <property type="nucleotide sequence ID" value="NZ_QCXX01000006.1"/>
</dbReference>
<comment type="caution">
    <text evidence="4">The sequence shown here is derived from an EMBL/GenBank/DDBJ whole genome shotgun (WGS) entry which is preliminary data.</text>
</comment>
<dbReference type="PIRSF" id="PIRSF018266">
    <property type="entry name" value="FecR"/>
    <property type="match status" value="1"/>
</dbReference>
<feature type="transmembrane region" description="Helical" evidence="1">
    <location>
        <begin position="93"/>
        <end position="111"/>
    </location>
</feature>
<dbReference type="Proteomes" id="UP000250831">
    <property type="component" value="Unassembled WGS sequence"/>
</dbReference>
<dbReference type="OrthoDB" id="1523735at2"/>
<evidence type="ECO:0000313" key="5">
    <source>
        <dbReference type="Proteomes" id="UP000250831"/>
    </source>
</evidence>
<sequence length="367" mass="42184">MSQKDYKQLEDFLIDDTFQKYCSGEDKNCILYWQQYSLNHPEQAEMILKAKRLYQILVGNRKSVHEQLERLKTDLQNAPVESSPIRRIAWQRWAAIAAVFVALMAGGIWYYTVLTQHIVPQELTDIGQVYQTKKGEKKTFELIDGSTVTLNSASKLEVSSDFNHELRLVKLVGEGYFQVAKNKEKPFMVQASDFDIKVLGTTFNVKSYPEEPTAEAVLVEGSIEMKSKGQRENSVVIKPNQKITIFKNQAALLVNSSQGNKPTLSKLPIKEIAIENIPVVESDATEIPDIAWKENRLEIVDQDFETLRRTLERWYDVDIQLQSDQLKQYRFTATFSKENITQVLSALQKVEPFKFEIYGKKITISEK</sequence>
<dbReference type="Gene3D" id="2.60.120.1440">
    <property type="match status" value="1"/>
</dbReference>
<organism evidence="4 5">
    <name type="scientific">Sphingobacterium athyrii</name>
    <dbReference type="NCBI Taxonomy" id="2152717"/>
    <lineage>
        <taxon>Bacteria</taxon>
        <taxon>Pseudomonadati</taxon>
        <taxon>Bacteroidota</taxon>
        <taxon>Sphingobacteriia</taxon>
        <taxon>Sphingobacteriales</taxon>
        <taxon>Sphingobacteriaceae</taxon>
        <taxon>Sphingobacterium</taxon>
    </lineage>
</organism>
<evidence type="ECO:0000256" key="1">
    <source>
        <dbReference type="SAM" id="Phobius"/>
    </source>
</evidence>
<dbReference type="InterPro" id="IPR032508">
    <property type="entry name" value="FecR_C"/>
</dbReference>
<dbReference type="InterPro" id="IPR006860">
    <property type="entry name" value="FecR"/>
</dbReference>
<dbReference type="GO" id="GO:0016989">
    <property type="term" value="F:sigma factor antagonist activity"/>
    <property type="evidence" value="ECO:0007669"/>
    <property type="project" value="TreeGrafter"/>
</dbReference>